<dbReference type="Proteomes" id="UP000002899">
    <property type="component" value="Chromosome IV"/>
</dbReference>
<name>I7IS35_BABMR</name>
<evidence type="ECO:0000256" key="1">
    <source>
        <dbReference type="SAM" id="Coils"/>
    </source>
</evidence>
<dbReference type="KEGG" id="bmic:BmR1_04g05415"/>
<keyword evidence="3" id="KW-1185">Reference proteome</keyword>
<reference evidence="2 3" key="3">
    <citation type="journal article" date="2016" name="Sci. Rep.">
        <title>Genome-wide diversity and gene expression profiling of Babesia microti isolates identify polymorphic genes that mediate host-pathogen interactions.</title>
        <authorList>
            <person name="Silva J.C."/>
            <person name="Cornillot E."/>
            <person name="McCracken C."/>
            <person name="Usmani-Brown S."/>
            <person name="Dwivedi A."/>
            <person name="Ifeonu O.O."/>
            <person name="Crabtree J."/>
            <person name="Gotia H.T."/>
            <person name="Virji A.Z."/>
            <person name="Reynes C."/>
            <person name="Colinge J."/>
            <person name="Kumar V."/>
            <person name="Lawres L."/>
            <person name="Pazzi J.E."/>
            <person name="Pablo J.V."/>
            <person name="Hung C."/>
            <person name="Brancato J."/>
            <person name="Kumari P."/>
            <person name="Orvis J."/>
            <person name="Tretina K."/>
            <person name="Chibucos M."/>
            <person name="Ott S."/>
            <person name="Sadzewicz L."/>
            <person name="Sengamalay N."/>
            <person name="Shetty A.C."/>
            <person name="Su Q."/>
            <person name="Tallon L."/>
            <person name="Fraser C.M."/>
            <person name="Frutos R."/>
            <person name="Molina D.M."/>
            <person name="Krause P.J."/>
            <person name="Ben Mamoun C."/>
        </authorList>
    </citation>
    <scope>NUCLEOTIDE SEQUENCE [LARGE SCALE GENOMIC DNA]</scope>
    <source>
        <strain evidence="2 3">RI</strain>
    </source>
</reference>
<proteinExistence type="predicted"/>
<evidence type="ECO:0000313" key="2">
    <source>
        <dbReference type="EMBL" id="CCF75281.1"/>
    </source>
</evidence>
<keyword evidence="1" id="KW-0175">Coiled coil</keyword>
<sequence length="1105" mass="127348">MATNDTYDGTVGLSPSSILQPMSCDFGNPELFKRLKDAHEYNVSLLNRHSDMVSTNRDINSLHHAEAVIESQHLEIIRLTNNIEELNSKLDNNSKLNDQTQNKLLQDIANLNDYIIKLESDLQLSHNKSQTYLNTIKSLEAKIVQMDNLILSKDTDANQSYQINYKLKIRNSELETKYQELLTELYHVKDERDRFSAVQSNAKAPINNTDISCKLKKREDITDLAMHMCQMDDVKKKCIIQLENELLTYKNLCQRKCEEIKQLNDVIEHAKISGTNFNGSNKMVQCLQKQILHLSNDIHMQSKLVQEYQQSLANKQLHQLPSSQSYQYQDFNSSLKIINETQQYELDKAVVTKLLSKIEDVAVRNTMSKSRAQILNPYYTCYVYLYVCQLADYCTYNNIVTDSNTNNVSLEENEYNVNICVCSDKICIFNDERYNIDDSNGRKSEYMELPVNAIESVTSSGNMFKIVTKKNISWVHLHIITKNEDEFNRLYFALCYNGCLSRVLLNGCNVFGGIAQNDCFQLPIILYTKTQEIVGSLFYNNDFNILLVYSTDSKIYPMVISCKDYILNNVNSFDDVAFNYYSMHGKCNIGHLYSLKRFQVDSVVVDAVYHAENNFITASTDQTYYLTSVNETDIQQLDQLLELGEWHEVPSEIEEPPDKQEIENTSEEETINKNESDELFKSSITPFIIRDGYIYFKFVDMANESQGVEIDKCVFIADASKNELAILIKGEVQEHEMFIFSLPTKQDFDYWKNNLVEHGLNEQQNDMNNDDGKFYRSNSGKINQQACVVTKGQMQLFKDYNDDVSEPLITYVSSSTKVSINEEKREIIMESTSTHGNRSRITLDCTNPKEFVRWKSALILAGFISGNSVNSDNINGLKKYVFPIKLFKTSDNNDSGRRAFVIKSNYVALYISSTSKDPYLLFKKADVEVLIFVNDRRIRLYVRRYTKNEERFDFILPLMKDFSTACAEFKSFCYKVSSGEDTLNIVGDKSKIMKNSKFPFVLAKPGAITLHLTMYTSEPEVTIKPSDYSCDIVKNKLKIEFIPKAEGVKNLPPFIFKHDDSFNKWLLTLKISGFLRFTNEKMTRLYFPTIFYGHISPESSMVLNK</sequence>
<accession>I7IS35</accession>
<dbReference type="EMBL" id="LN871599">
    <property type="protein sequence ID" value="CCF75281.1"/>
    <property type="molecule type" value="Genomic_DNA"/>
</dbReference>
<reference evidence="2 3" key="1">
    <citation type="journal article" date="2012" name="Nucleic Acids Res.">
        <title>Sequencing of the smallest Apicomplexan genome from the human pathogen Babesia microti.</title>
        <authorList>
            <person name="Cornillot E."/>
            <person name="Hadj-Kaddour K."/>
            <person name="Dassouli A."/>
            <person name="Noel B."/>
            <person name="Ranwez V."/>
            <person name="Vacherie B."/>
            <person name="Augagneur Y."/>
            <person name="Bres V."/>
            <person name="Duclos A."/>
            <person name="Randazzo S."/>
            <person name="Carcy B."/>
            <person name="Debierre-Grockiego F."/>
            <person name="Delbecq S."/>
            <person name="Moubri-Menage K."/>
            <person name="Shams-Eldin H."/>
            <person name="Usmani-Brown S."/>
            <person name="Bringaud F."/>
            <person name="Wincker P."/>
            <person name="Vivares C.P."/>
            <person name="Schwarz R.T."/>
            <person name="Schetters T.P."/>
            <person name="Krause P.J."/>
            <person name="Gorenflot A."/>
            <person name="Berry V."/>
            <person name="Barbe V."/>
            <person name="Ben Mamoun C."/>
        </authorList>
    </citation>
    <scope>NUCLEOTIDE SEQUENCE [LARGE SCALE GENOMIC DNA]</scope>
    <source>
        <strain evidence="2 3">RI</strain>
    </source>
</reference>
<reference evidence="2 3" key="2">
    <citation type="journal article" date="2013" name="PLoS ONE">
        <title>Whole genome mapping and re-organization of the nuclear and mitochondrial genomes of Babesia microti isolates.</title>
        <authorList>
            <person name="Cornillot E."/>
            <person name="Dassouli A."/>
            <person name="Garg A."/>
            <person name="Pachikara N."/>
            <person name="Randazzo S."/>
            <person name="Depoix D."/>
            <person name="Carcy B."/>
            <person name="Delbecq S."/>
            <person name="Frutos R."/>
            <person name="Silva J.C."/>
            <person name="Sutton R."/>
            <person name="Krause P.J."/>
            <person name="Mamoun C.B."/>
        </authorList>
    </citation>
    <scope>NUCLEOTIDE SEQUENCE [LARGE SCALE GENOMIC DNA]</scope>
    <source>
        <strain evidence="2 3">RI</strain>
    </source>
</reference>
<protein>
    <submittedName>
        <fullName evidence="2">Uncharacterized protein</fullName>
    </submittedName>
</protein>
<organism evidence="2 3">
    <name type="scientific">Babesia microti (strain RI)</name>
    <dbReference type="NCBI Taxonomy" id="1133968"/>
    <lineage>
        <taxon>Eukaryota</taxon>
        <taxon>Sar</taxon>
        <taxon>Alveolata</taxon>
        <taxon>Apicomplexa</taxon>
        <taxon>Aconoidasida</taxon>
        <taxon>Piroplasmida</taxon>
        <taxon>Babesiidae</taxon>
        <taxon>Babesia</taxon>
    </lineage>
</organism>
<feature type="coiled-coil region" evidence="1">
    <location>
        <begin position="69"/>
        <end position="103"/>
    </location>
</feature>
<dbReference type="OrthoDB" id="360742at2759"/>
<dbReference type="VEuPathDB" id="PiroplasmaDB:BmR1_04g05415"/>
<dbReference type="RefSeq" id="XP_012649689.1">
    <property type="nucleotide sequence ID" value="XM_012794235.1"/>
</dbReference>
<dbReference type="GeneID" id="24425726"/>
<feature type="coiled-coil region" evidence="1">
    <location>
        <begin position="164"/>
        <end position="191"/>
    </location>
</feature>
<evidence type="ECO:0000313" key="3">
    <source>
        <dbReference type="Proteomes" id="UP000002899"/>
    </source>
</evidence>
<dbReference type="AlphaFoldDB" id="I7IS35"/>